<keyword evidence="2" id="KW-0812">Transmembrane</keyword>
<feature type="transmembrane region" description="Helical" evidence="2">
    <location>
        <begin position="15"/>
        <end position="34"/>
    </location>
</feature>
<evidence type="ECO:0000313" key="3">
    <source>
        <dbReference type="EMBL" id="ORJ19954.1"/>
    </source>
</evidence>
<keyword evidence="2" id="KW-0472">Membrane</keyword>
<keyword evidence="4" id="KW-1185">Reference proteome</keyword>
<reference evidence="3 4" key="1">
    <citation type="journal article" date="2017" name="Int. J. Syst. Evol. Microbiol.">
        <title>Rouxiella badensis sp. nov. and Rouxiella silvae sp. nov. isolated from peat bog soil in Germany and emendation of the genus description.</title>
        <authorList>
            <person name="Le Fleche-Mateos A."/>
            <person name="Kugler J.H."/>
            <person name="Hansen S.H."/>
            <person name="Syldatk C."/>
            <person name="Hausmann R."/>
            <person name="Lomprez F."/>
            <person name="Vandenbogaert M."/>
            <person name="Manuguerra J.C."/>
            <person name="Grimont P.A."/>
        </authorList>
    </citation>
    <scope>NUCLEOTIDE SEQUENCE [LARGE SCALE GENOMIC DNA]</scope>
    <source>
        <strain evidence="3 4">213</strain>
    </source>
</reference>
<name>A0ABX3TXY2_9GAMM</name>
<protein>
    <submittedName>
        <fullName evidence="3">Uncharacterized protein</fullName>
    </submittedName>
</protein>
<dbReference type="Proteomes" id="UP000192722">
    <property type="component" value="Unassembled WGS sequence"/>
</dbReference>
<organism evidence="3 4">
    <name type="scientific">Rouxiella silvae</name>
    <dbReference type="NCBI Taxonomy" id="1646373"/>
    <lineage>
        <taxon>Bacteria</taxon>
        <taxon>Pseudomonadati</taxon>
        <taxon>Pseudomonadota</taxon>
        <taxon>Gammaproteobacteria</taxon>
        <taxon>Enterobacterales</taxon>
        <taxon>Yersiniaceae</taxon>
        <taxon>Rouxiella</taxon>
    </lineage>
</organism>
<evidence type="ECO:0000256" key="2">
    <source>
        <dbReference type="SAM" id="Phobius"/>
    </source>
</evidence>
<evidence type="ECO:0000256" key="1">
    <source>
        <dbReference type="SAM" id="MobiDB-lite"/>
    </source>
</evidence>
<dbReference type="RefSeq" id="WP_084983777.1">
    <property type="nucleotide sequence ID" value="NZ_CBCSCF010000023.1"/>
</dbReference>
<comment type="caution">
    <text evidence="3">The sequence shown here is derived from an EMBL/GenBank/DDBJ whole genome shotgun (WGS) entry which is preliminary data.</text>
</comment>
<feature type="region of interest" description="Disordered" evidence="1">
    <location>
        <begin position="203"/>
        <end position="226"/>
    </location>
</feature>
<sequence>MTDTTAVFWGIDKPTWAVIGAIAAVAIPMIYNMVNEIIKASRERKYVMVQLIFLLDKFTSGCEAVAWDDGFPPGHPGNGAAHKQHKSPKLGLITVKGELKFLKAARLHELQSIDIRQRQIQQELREVDWQYDHPDLSNYFGQRRRHYAELGIFTAELTRKICRELVITQDEWKGKETPEASCQRSLIKLNRRRADMTMSRKYNKAKSVMKRQETAKNAKSSSANDE</sequence>
<proteinExistence type="predicted"/>
<gene>
    <name evidence="3" type="ORF">BS639_17420</name>
</gene>
<evidence type="ECO:0000313" key="4">
    <source>
        <dbReference type="Proteomes" id="UP000192722"/>
    </source>
</evidence>
<keyword evidence="2" id="KW-1133">Transmembrane helix</keyword>
<feature type="compositionally biased region" description="Polar residues" evidence="1">
    <location>
        <begin position="217"/>
        <end position="226"/>
    </location>
</feature>
<accession>A0ABX3TXY2</accession>
<dbReference type="EMBL" id="MRWD01000045">
    <property type="protein sequence ID" value="ORJ19954.1"/>
    <property type="molecule type" value="Genomic_DNA"/>
</dbReference>